<name>A0A1L9VKN3_ASPGL</name>
<gene>
    <name evidence="5" type="ORF">ASPGLDRAFT_58123</name>
</gene>
<evidence type="ECO:0000256" key="1">
    <source>
        <dbReference type="ARBA" id="ARBA00022723"/>
    </source>
</evidence>
<sequence length="168" mass="19250">MPPKGRKPAKRWSLYPTLHDDVARLLEEEDLALDFYDVDTDGGNTGERDTNIMGRFTCRNGRCGSSGWSSKKIAITIRMYPEQKYNARVYHQRCRSCNVISRPVLDESYAERVTYWIKKWNGVEVVRPDDTFRNSKGPHNSQLCEGCKAGHCSESGGDWIAQMKRLTI</sequence>
<dbReference type="Pfam" id="PF13695">
    <property type="entry name" value="Zn_ribbon_3CxxC"/>
    <property type="match status" value="1"/>
</dbReference>
<dbReference type="Proteomes" id="UP000184300">
    <property type="component" value="Unassembled WGS sequence"/>
</dbReference>
<dbReference type="InterPro" id="IPR027377">
    <property type="entry name" value="ZAR1/RTP1-5-like_Znf-3CxxC"/>
</dbReference>
<dbReference type="AlphaFoldDB" id="A0A1L9VKN3"/>
<evidence type="ECO:0000256" key="2">
    <source>
        <dbReference type="ARBA" id="ARBA00022771"/>
    </source>
</evidence>
<dbReference type="EMBL" id="KV878897">
    <property type="protein sequence ID" value="OJJ84445.1"/>
    <property type="molecule type" value="Genomic_DNA"/>
</dbReference>
<dbReference type="RefSeq" id="XP_022401143.1">
    <property type="nucleotide sequence ID" value="XM_022548298.1"/>
</dbReference>
<keyword evidence="3" id="KW-0862">Zinc</keyword>
<evidence type="ECO:0000313" key="5">
    <source>
        <dbReference type="EMBL" id="OJJ84445.1"/>
    </source>
</evidence>
<evidence type="ECO:0000256" key="3">
    <source>
        <dbReference type="ARBA" id="ARBA00022833"/>
    </source>
</evidence>
<dbReference type="GeneID" id="34464559"/>
<evidence type="ECO:0000313" key="6">
    <source>
        <dbReference type="Proteomes" id="UP000184300"/>
    </source>
</evidence>
<protein>
    <recommendedName>
        <fullName evidence="4">3CxxC-type domain-containing protein</fullName>
    </recommendedName>
</protein>
<accession>A0A1L9VKN3</accession>
<keyword evidence="2" id="KW-0863">Zinc-finger</keyword>
<dbReference type="STRING" id="1160497.A0A1L9VKN3"/>
<feature type="domain" description="3CxxC-type" evidence="4">
    <location>
        <begin position="51"/>
        <end position="150"/>
    </location>
</feature>
<dbReference type="SMART" id="SM01328">
    <property type="entry name" value="zf-3CxxC"/>
    <property type="match status" value="1"/>
</dbReference>
<dbReference type="OrthoDB" id="8121437at2759"/>
<keyword evidence="6" id="KW-1185">Reference proteome</keyword>
<reference evidence="6" key="1">
    <citation type="journal article" date="2017" name="Genome Biol.">
        <title>Comparative genomics reveals high biological diversity and specific adaptations in the industrially and medically important fungal genus Aspergillus.</title>
        <authorList>
            <person name="de Vries R.P."/>
            <person name="Riley R."/>
            <person name="Wiebenga A."/>
            <person name="Aguilar-Osorio G."/>
            <person name="Amillis S."/>
            <person name="Uchima C.A."/>
            <person name="Anderluh G."/>
            <person name="Asadollahi M."/>
            <person name="Askin M."/>
            <person name="Barry K."/>
            <person name="Battaglia E."/>
            <person name="Bayram O."/>
            <person name="Benocci T."/>
            <person name="Braus-Stromeyer S.A."/>
            <person name="Caldana C."/>
            <person name="Canovas D."/>
            <person name="Cerqueira G.C."/>
            <person name="Chen F."/>
            <person name="Chen W."/>
            <person name="Choi C."/>
            <person name="Clum A."/>
            <person name="Dos Santos R.A."/>
            <person name="Damasio A.R."/>
            <person name="Diallinas G."/>
            <person name="Emri T."/>
            <person name="Fekete E."/>
            <person name="Flipphi M."/>
            <person name="Freyberg S."/>
            <person name="Gallo A."/>
            <person name="Gournas C."/>
            <person name="Habgood R."/>
            <person name="Hainaut M."/>
            <person name="Harispe M.L."/>
            <person name="Henrissat B."/>
            <person name="Hilden K.S."/>
            <person name="Hope R."/>
            <person name="Hossain A."/>
            <person name="Karabika E."/>
            <person name="Karaffa L."/>
            <person name="Karanyi Z."/>
            <person name="Krasevec N."/>
            <person name="Kuo A."/>
            <person name="Kusch H."/>
            <person name="LaButti K."/>
            <person name="Lagendijk E.L."/>
            <person name="Lapidus A."/>
            <person name="Levasseur A."/>
            <person name="Lindquist E."/>
            <person name="Lipzen A."/>
            <person name="Logrieco A.F."/>
            <person name="MacCabe A."/>
            <person name="Maekelae M.R."/>
            <person name="Malavazi I."/>
            <person name="Melin P."/>
            <person name="Meyer V."/>
            <person name="Mielnichuk N."/>
            <person name="Miskei M."/>
            <person name="Molnar A.P."/>
            <person name="Mule G."/>
            <person name="Ngan C.Y."/>
            <person name="Orejas M."/>
            <person name="Orosz E."/>
            <person name="Ouedraogo J.P."/>
            <person name="Overkamp K.M."/>
            <person name="Park H.-S."/>
            <person name="Perrone G."/>
            <person name="Piumi F."/>
            <person name="Punt P.J."/>
            <person name="Ram A.F."/>
            <person name="Ramon A."/>
            <person name="Rauscher S."/>
            <person name="Record E."/>
            <person name="Riano-Pachon D.M."/>
            <person name="Robert V."/>
            <person name="Roehrig J."/>
            <person name="Ruller R."/>
            <person name="Salamov A."/>
            <person name="Salih N.S."/>
            <person name="Samson R.A."/>
            <person name="Sandor E."/>
            <person name="Sanguinetti M."/>
            <person name="Schuetze T."/>
            <person name="Sepcic K."/>
            <person name="Shelest E."/>
            <person name="Sherlock G."/>
            <person name="Sophianopoulou V."/>
            <person name="Squina F.M."/>
            <person name="Sun H."/>
            <person name="Susca A."/>
            <person name="Todd R.B."/>
            <person name="Tsang A."/>
            <person name="Unkles S.E."/>
            <person name="van de Wiele N."/>
            <person name="van Rossen-Uffink D."/>
            <person name="Oliveira J.V."/>
            <person name="Vesth T.C."/>
            <person name="Visser J."/>
            <person name="Yu J.-H."/>
            <person name="Zhou M."/>
            <person name="Andersen M.R."/>
            <person name="Archer D.B."/>
            <person name="Baker S.E."/>
            <person name="Benoit I."/>
            <person name="Brakhage A.A."/>
            <person name="Braus G.H."/>
            <person name="Fischer R."/>
            <person name="Frisvad J.C."/>
            <person name="Goldman G.H."/>
            <person name="Houbraken J."/>
            <person name="Oakley B."/>
            <person name="Pocsi I."/>
            <person name="Scazzocchio C."/>
            <person name="Seiboth B."/>
            <person name="vanKuyk P.A."/>
            <person name="Wortman J."/>
            <person name="Dyer P.S."/>
            <person name="Grigoriev I.V."/>
        </authorList>
    </citation>
    <scope>NUCLEOTIDE SEQUENCE [LARGE SCALE GENOMIC DNA]</scope>
    <source>
        <strain evidence="6">CBS 516.65</strain>
    </source>
</reference>
<proteinExistence type="predicted"/>
<evidence type="ECO:0000259" key="4">
    <source>
        <dbReference type="SMART" id="SM01328"/>
    </source>
</evidence>
<dbReference type="VEuPathDB" id="FungiDB:ASPGLDRAFT_58123"/>
<dbReference type="GO" id="GO:0008270">
    <property type="term" value="F:zinc ion binding"/>
    <property type="evidence" value="ECO:0007669"/>
    <property type="project" value="UniProtKB-KW"/>
</dbReference>
<organism evidence="5 6">
    <name type="scientific">Aspergillus glaucus CBS 516.65</name>
    <dbReference type="NCBI Taxonomy" id="1160497"/>
    <lineage>
        <taxon>Eukaryota</taxon>
        <taxon>Fungi</taxon>
        <taxon>Dikarya</taxon>
        <taxon>Ascomycota</taxon>
        <taxon>Pezizomycotina</taxon>
        <taxon>Eurotiomycetes</taxon>
        <taxon>Eurotiomycetidae</taxon>
        <taxon>Eurotiales</taxon>
        <taxon>Aspergillaceae</taxon>
        <taxon>Aspergillus</taxon>
        <taxon>Aspergillus subgen. Aspergillus</taxon>
    </lineage>
</organism>
<keyword evidence="1" id="KW-0479">Metal-binding</keyword>